<accession>A0ABY5S071</accession>
<dbReference type="EMBL" id="CP102845">
    <property type="protein sequence ID" value="UVF21654.1"/>
    <property type="molecule type" value="Genomic_DNA"/>
</dbReference>
<reference evidence="2" key="1">
    <citation type="submission" date="2022-08" db="EMBL/GenBank/DDBJ databases">
        <title>Microvirga terrae sp. nov., isolated from soil.</title>
        <authorList>
            <person name="Kim K.H."/>
            <person name="Seo Y.L."/>
            <person name="Kim J.M."/>
            <person name="Lee J.K."/>
            <person name="Han D.M."/>
            <person name="Jeon C.O."/>
        </authorList>
    </citation>
    <scope>NUCLEOTIDE SEQUENCE</scope>
    <source>
        <strain evidence="2">R24</strain>
    </source>
</reference>
<gene>
    <name evidence="2" type="ORF">HPT29_011265</name>
</gene>
<evidence type="ECO:0000313" key="2">
    <source>
        <dbReference type="EMBL" id="UVF21654.1"/>
    </source>
</evidence>
<proteinExistence type="predicted"/>
<organism evidence="2 3">
    <name type="scientific">Microvirga terrae</name>
    <dbReference type="NCBI Taxonomy" id="2740529"/>
    <lineage>
        <taxon>Bacteria</taxon>
        <taxon>Pseudomonadati</taxon>
        <taxon>Pseudomonadota</taxon>
        <taxon>Alphaproteobacteria</taxon>
        <taxon>Hyphomicrobiales</taxon>
        <taxon>Methylobacteriaceae</taxon>
        <taxon>Microvirga</taxon>
    </lineage>
</organism>
<dbReference type="RefSeq" id="WP_173950230.1">
    <property type="nucleotide sequence ID" value="NZ_CP102845.1"/>
</dbReference>
<protein>
    <recommendedName>
        <fullName evidence="1">DUF6894 domain-containing protein</fullName>
    </recommendedName>
</protein>
<sequence>MPRFYFHLTGGPEGVSPDESGVVLPDSEAAYLEAFHAARDMAQEWLREGRNPRRYAFEVRNDAGELVLELPFSEVLDHQAGRRPAKLSRSVRTAKEQGERMMRLTADVTRQIKMAQENLRQSQELLQRFGKSTNG</sequence>
<name>A0ABY5S071_9HYPH</name>
<dbReference type="InterPro" id="IPR054189">
    <property type="entry name" value="DUF6894"/>
</dbReference>
<dbReference type="Pfam" id="PF21834">
    <property type="entry name" value="DUF6894"/>
    <property type="match status" value="1"/>
</dbReference>
<feature type="domain" description="DUF6894" evidence="1">
    <location>
        <begin position="3"/>
        <end position="73"/>
    </location>
</feature>
<evidence type="ECO:0000259" key="1">
    <source>
        <dbReference type="Pfam" id="PF21834"/>
    </source>
</evidence>
<dbReference type="Proteomes" id="UP001017257">
    <property type="component" value="Chromosome"/>
</dbReference>
<keyword evidence="3" id="KW-1185">Reference proteome</keyword>
<evidence type="ECO:0000313" key="3">
    <source>
        <dbReference type="Proteomes" id="UP001017257"/>
    </source>
</evidence>